<dbReference type="AlphaFoldDB" id="A0A4Q0T2G5"/>
<feature type="coiled-coil region" evidence="13">
    <location>
        <begin position="72"/>
        <end position="106"/>
    </location>
</feature>
<sequence>MAEKSGWDKVARWAGIGNNREMEQEMESNDQMVEELNGEVLDPESNAGTRGVTEAGQEGSDVQPDGGSYAEVAQLKGERDMLMDRLARLQAEFDNFRKREAKERQDTRDYTVVSTVEPFLGVMDNFQLALKANGTAEQLRGGVELILKQMEDALKGLNVQPVESVGAMFDPRVHEALGSIETAEFPDHQVMEEIRRGYKIREKLLRPALVRIASNPAQVSE</sequence>
<reference evidence="15 16" key="1">
    <citation type="submission" date="2018-11" db="EMBL/GenBank/DDBJ databases">
        <authorList>
            <person name="Mardanov A.V."/>
            <person name="Ravin N.V."/>
            <person name="Dedysh S.N."/>
        </authorList>
    </citation>
    <scope>NUCLEOTIDE SEQUENCE [LARGE SCALE GENOMIC DNA]</scope>
    <source>
        <strain evidence="15 16">AF10</strain>
    </source>
</reference>
<evidence type="ECO:0000313" key="16">
    <source>
        <dbReference type="Proteomes" id="UP000289437"/>
    </source>
</evidence>
<dbReference type="GO" id="GO:0042803">
    <property type="term" value="F:protein homodimerization activity"/>
    <property type="evidence" value="ECO:0007669"/>
    <property type="project" value="InterPro"/>
</dbReference>
<evidence type="ECO:0000256" key="4">
    <source>
        <dbReference type="ARBA" id="ARBA00022490"/>
    </source>
</evidence>
<evidence type="ECO:0000256" key="7">
    <source>
        <dbReference type="ARBA" id="ARBA00053401"/>
    </source>
</evidence>
<dbReference type="InterPro" id="IPR009012">
    <property type="entry name" value="GrpE_head"/>
</dbReference>
<dbReference type="PROSITE" id="PS01071">
    <property type="entry name" value="GRPE"/>
    <property type="match status" value="1"/>
</dbReference>
<dbReference type="Gene3D" id="3.90.20.20">
    <property type="match status" value="1"/>
</dbReference>
<feature type="region of interest" description="Disordered" evidence="14">
    <location>
        <begin position="39"/>
        <end position="69"/>
    </location>
</feature>
<dbReference type="InterPro" id="IPR000740">
    <property type="entry name" value="GrpE"/>
</dbReference>
<dbReference type="Proteomes" id="UP000289437">
    <property type="component" value="Unassembled WGS sequence"/>
</dbReference>
<dbReference type="SUPFAM" id="SSF58014">
    <property type="entry name" value="Coiled-coil domain of nucleotide exchange factor GrpE"/>
    <property type="match status" value="1"/>
</dbReference>
<organism evidence="15 16">
    <name type="scientific">Granulicella sibirica</name>
    <dbReference type="NCBI Taxonomy" id="2479048"/>
    <lineage>
        <taxon>Bacteria</taxon>
        <taxon>Pseudomonadati</taxon>
        <taxon>Acidobacteriota</taxon>
        <taxon>Terriglobia</taxon>
        <taxon>Terriglobales</taxon>
        <taxon>Acidobacteriaceae</taxon>
        <taxon>Granulicella</taxon>
    </lineage>
</organism>
<dbReference type="GO" id="GO:0006457">
    <property type="term" value="P:protein folding"/>
    <property type="evidence" value="ECO:0007669"/>
    <property type="project" value="InterPro"/>
</dbReference>
<evidence type="ECO:0000256" key="14">
    <source>
        <dbReference type="SAM" id="MobiDB-lite"/>
    </source>
</evidence>
<name>A0A4Q0T2G5_9BACT</name>
<keyword evidence="16" id="KW-1185">Reference proteome</keyword>
<dbReference type="FunFam" id="2.30.22.10:FF:000001">
    <property type="entry name" value="Protein GrpE"/>
    <property type="match status" value="1"/>
</dbReference>
<protein>
    <recommendedName>
        <fullName evidence="8 10">Protein GrpE</fullName>
    </recommendedName>
    <alternativeName>
        <fullName evidence="9 10">HSP-70 cofactor</fullName>
    </alternativeName>
</protein>
<accession>A0A4Q0T2G5</accession>
<comment type="caution">
    <text evidence="15">The sequence shown here is derived from an EMBL/GenBank/DDBJ whole genome shotgun (WGS) entry which is preliminary data.</text>
</comment>
<evidence type="ECO:0000256" key="1">
    <source>
        <dbReference type="ARBA" id="ARBA00004496"/>
    </source>
</evidence>
<evidence type="ECO:0000256" key="3">
    <source>
        <dbReference type="ARBA" id="ARBA00011738"/>
    </source>
</evidence>
<keyword evidence="6 10" id="KW-0143">Chaperone</keyword>
<evidence type="ECO:0000256" key="2">
    <source>
        <dbReference type="ARBA" id="ARBA00009054"/>
    </source>
</evidence>
<dbReference type="PANTHER" id="PTHR21237">
    <property type="entry name" value="GRPE PROTEIN"/>
    <property type="match status" value="1"/>
</dbReference>
<gene>
    <name evidence="10" type="primary">grpE</name>
    <name evidence="15" type="ORF">GRAN_0342</name>
</gene>
<dbReference type="GO" id="GO:0000774">
    <property type="term" value="F:adenyl-nucleotide exchange factor activity"/>
    <property type="evidence" value="ECO:0007669"/>
    <property type="project" value="InterPro"/>
</dbReference>
<comment type="function">
    <text evidence="7 10 11">Participates actively in the response to hyperosmotic and heat shock by preventing the aggregation of stress-denatured proteins, in association with DnaK and GrpE. It is the nucleotide exchange factor for DnaK and may function as a thermosensor. Unfolded proteins bind initially to DnaJ; upon interaction with the DnaJ-bound protein, DnaK hydrolyzes its bound ATP, resulting in the formation of a stable complex. GrpE releases ADP from DnaK; ATP binding to DnaK triggers the release of the substrate protein, thus completing the reaction cycle. Several rounds of ATP-dependent interactions between DnaJ, DnaK and GrpE are required for fully efficient folding.</text>
</comment>
<dbReference type="Gene3D" id="2.30.22.10">
    <property type="entry name" value="Head domain of nucleotide exchange factor GrpE"/>
    <property type="match status" value="1"/>
</dbReference>
<dbReference type="CDD" id="cd00446">
    <property type="entry name" value="GrpE"/>
    <property type="match status" value="1"/>
</dbReference>
<dbReference type="RefSeq" id="WP_241654274.1">
    <property type="nucleotide sequence ID" value="NZ_RDSM01000001.1"/>
</dbReference>
<dbReference type="PANTHER" id="PTHR21237:SF23">
    <property type="entry name" value="GRPE PROTEIN HOMOLOG, MITOCHONDRIAL"/>
    <property type="match status" value="1"/>
</dbReference>
<evidence type="ECO:0000256" key="13">
    <source>
        <dbReference type="SAM" id="Coils"/>
    </source>
</evidence>
<proteinExistence type="inferred from homology"/>
<evidence type="ECO:0000256" key="11">
    <source>
        <dbReference type="RuleBase" id="RU000639"/>
    </source>
</evidence>
<comment type="subunit">
    <text evidence="3 10">Homodimer.</text>
</comment>
<evidence type="ECO:0000256" key="8">
    <source>
        <dbReference type="ARBA" id="ARBA00072274"/>
    </source>
</evidence>
<dbReference type="InterPro" id="IPR013805">
    <property type="entry name" value="GrpE_CC"/>
</dbReference>
<dbReference type="GO" id="GO:0005737">
    <property type="term" value="C:cytoplasm"/>
    <property type="evidence" value="ECO:0007669"/>
    <property type="project" value="UniProtKB-SubCell"/>
</dbReference>
<dbReference type="HAMAP" id="MF_01151">
    <property type="entry name" value="GrpE"/>
    <property type="match status" value="1"/>
</dbReference>
<evidence type="ECO:0000256" key="5">
    <source>
        <dbReference type="ARBA" id="ARBA00023016"/>
    </source>
</evidence>
<evidence type="ECO:0000256" key="6">
    <source>
        <dbReference type="ARBA" id="ARBA00023186"/>
    </source>
</evidence>
<dbReference type="PRINTS" id="PR00773">
    <property type="entry name" value="GRPEPROTEIN"/>
</dbReference>
<dbReference type="GO" id="GO:0051087">
    <property type="term" value="F:protein-folding chaperone binding"/>
    <property type="evidence" value="ECO:0007669"/>
    <property type="project" value="InterPro"/>
</dbReference>
<evidence type="ECO:0000256" key="10">
    <source>
        <dbReference type="HAMAP-Rule" id="MF_01151"/>
    </source>
</evidence>
<keyword evidence="13" id="KW-0175">Coiled coil</keyword>
<comment type="subcellular location">
    <subcellularLocation>
        <location evidence="1 10">Cytoplasm</location>
    </subcellularLocation>
</comment>
<dbReference type="GO" id="GO:0051082">
    <property type="term" value="F:unfolded protein binding"/>
    <property type="evidence" value="ECO:0007669"/>
    <property type="project" value="TreeGrafter"/>
</dbReference>
<keyword evidence="4 10" id="KW-0963">Cytoplasm</keyword>
<evidence type="ECO:0000256" key="12">
    <source>
        <dbReference type="RuleBase" id="RU004478"/>
    </source>
</evidence>
<dbReference type="Pfam" id="PF01025">
    <property type="entry name" value="GrpE"/>
    <property type="match status" value="1"/>
</dbReference>
<comment type="similarity">
    <text evidence="2 10 12">Belongs to the GrpE family.</text>
</comment>
<dbReference type="SUPFAM" id="SSF51064">
    <property type="entry name" value="Head domain of nucleotide exchange factor GrpE"/>
    <property type="match status" value="1"/>
</dbReference>
<evidence type="ECO:0000256" key="9">
    <source>
        <dbReference type="ARBA" id="ARBA00076414"/>
    </source>
</evidence>
<evidence type="ECO:0000313" key="15">
    <source>
        <dbReference type="EMBL" id="RXH57032.1"/>
    </source>
</evidence>
<dbReference type="EMBL" id="RDSM01000001">
    <property type="protein sequence ID" value="RXH57032.1"/>
    <property type="molecule type" value="Genomic_DNA"/>
</dbReference>
<keyword evidence="5 10" id="KW-0346">Stress response</keyword>
<reference evidence="16" key="2">
    <citation type="submission" date="2019-02" db="EMBL/GenBank/DDBJ databases">
        <title>Granulicella sibirica sp. nov., a psychrotolerant acidobacterium isolated from an organic soil layer in forested tundra, West Siberia.</title>
        <authorList>
            <person name="Oshkin I.Y."/>
            <person name="Kulichevskaya I.S."/>
            <person name="Rijpstra W.I.C."/>
            <person name="Sinninghe Damste J.S."/>
            <person name="Rakitin A.L."/>
            <person name="Ravin N.V."/>
            <person name="Dedysh S.N."/>
        </authorList>
    </citation>
    <scope>NUCLEOTIDE SEQUENCE [LARGE SCALE GENOMIC DNA]</scope>
    <source>
        <strain evidence="16">AF10</strain>
    </source>
</reference>